<proteinExistence type="predicted"/>
<gene>
    <name evidence="2" type="ORF">SAMN05444002_3953</name>
</gene>
<accession>A0A1N6IIV8</accession>
<reference evidence="3" key="1">
    <citation type="submission" date="2016-11" db="EMBL/GenBank/DDBJ databases">
        <authorList>
            <person name="Varghese N."/>
            <person name="Submissions S."/>
        </authorList>
    </citation>
    <scope>NUCLEOTIDE SEQUENCE [LARGE SCALE GENOMIC DNA]</scope>
    <source>
        <strain evidence="3">DSM 29440</strain>
    </source>
</reference>
<feature type="chain" id="PRO_5012907313" description="DUF4148 domain-containing protein" evidence="1">
    <location>
        <begin position="20"/>
        <end position="114"/>
    </location>
</feature>
<feature type="signal peptide" evidence="1">
    <location>
        <begin position="1"/>
        <end position="19"/>
    </location>
</feature>
<evidence type="ECO:0000313" key="3">
    <source>
        <dbReference type="Proteomes" id="UP000184932"/>
    </source>
</evidence>
<dbReference type="EMBL" id="FSRL01000002">
    <property type="protein sequence ID" value="SIO31980.1"/>
    <property type="molecule type" value="Genomic_DNA"/>
</dbReference>
<evidence type="ECO:0000313" key="2">
    <source>
        <dbReference type="EMBL" id="SIO31980.1"/>
    </source>
</evidence>
<evidence type="ECO:0000256" key="1">
    <source>
        <dbReference type="SAM" id="SignalP"/>
    </source>
</evidence>
<protein>
    <recommendedName>
        <fullName evidence="4">DUF4148 domain-containing protein</fullName>
    </recommendedName>
</protein>
<dbReference type="RefSeq" id="WP_074258095.1">
    <property type="nucleotide sequence ID" value="NZ_FSRL01000002.1"/>
</dbReference>
<keyword evidence="3" id="KW-1185">Reference proteome</keyword>
<keyword evidence="1" id="KW-0732">Signal</keyword>
<evidence type="ECO:0008006" key="4">
    <source>
        <dbReference type="Google" id="ProtNLM"/>
    </source>
</evidence>
<organism evidence="2 3">
    <name type="scientific">Vannielia litorea</name>
    <dbReference type="NCBI Taxonomy" id="1217970"/>
    <lineage>
        <taxon>Bacteria</taxon>
        <taxon>Pseudomonadati</taxon>
        <taxon>Pseudomonadota</taxon>
        <taxon>Alphaproteobacteria</taxon>
        <taxon>Rhodobacterales</taxon>
        <taxon>Paracoccaceae</taxon>
        <taxon>Vannielia</taxon>
    </lineage>
</organism>
<name>A0A1N6IIV8_9RHOB</name>
<dbReference type="AlphaFoldDB" id="A0A1N6IIV8"/>
<sequence length="114" mass="11747">MKTTILAAAILAVAAPAFADSASLARSLGVEPGAYTQEQLATLKAHEGDSAGEARVYFGADNSTNGVVNDVAAEKFRELNAEQNNGVAQASEAQTARGVINPVAAAKFQELRAE</sequence>
<dbReference type="Proteomes" id="UP000184932">
    <property type="component" value="Unassembled WGS sequence"/>
</dbReference>